<dbReference type="EC" id="1.4.99.5" evidence="4"/>
<dbReference type="SUPFAM" id="SSF54292">
    <property type="entry name" value="2Fe-2S ferredoxin-like"/>
    <property type="match status" value="1"/>
</dbReference>
<dbReference type="Proteomes" id="UP000598032">
    <property type="component" value="Unassembled WGS sequence"/>
</dbReference>
<dbReference type="InterPro" id="IPR036010">
    <property type="entry name" value="2Fe-2S_ferredoxin-like_sf"/>
</dbReference>
<dbReference type="GO" id="GO:0050622">
    <property type="term" value="F:glycine dehydrogenase (cyanide-forming) activity"/>
    <property type="evidence" value="ECO:0007669"/>
    <property type="project" value="UniProtKB-EC"/>
</dbReference>
<keyword evidence="2" id="KW-1133">Transmembrane helix</keyword>
<feature type="domain" description="2Fe-2S ferredoxin-type" evidence="3">
    <location>
        <begin position="4"/>
        <end position="90"/>
    </location>
</feature>
<evidence type="ECO:0000256" key="1">
    <source>
        <dbReference type="ARBA" id="ARBA00023002"/>
    </source>
</evidence>
<accession>A0ABN7I9G8</accession>
<evidence type="ECO:0000256" key="2">
    <source>
        <dbReference type="SAM" id="Phobius"/>
    </source>
</evidence>
<dbReference type="InterPro" id="IPR001041">
    <property type="entry name" value="2Fe-2S_ferredoxin-type"/>
</dbReference>
<dbReference type="InterPro" id="IPR042204">
    <property type="entry name" value="2Fe-2S-bd_N"/>
</dbReference>
<protein>
    <submittedName>
        <fullName evidence="4">Hydrogen cyanide synthase subunit HcnA</fullName>
        <ecNumber evidence="4">1.4.99.5</ecNumber>
    </submittedName>
</protein>
<dbReference type="Pfam" id="PF13510">
    <property type="entry name" value="Fer2_4"/>
    <property type="match status" value="1"/>
</dbReference>
<dbReference type="Gene3D" id="3.10.20.440">
    <property type="entry name" value="2Fe-2S iron-sulphur cluster binding domain, sarcosine oxidase, alpha subunit, N-terminal domain"/>
    <property type="match status" value="1"/>
</dbReference>
<gene>
    <name evidence="4" type="primary">hcnA</name>
    <name evidence="4" type="ORF">LMG28140_05421</name>
</gene>
<reference evidence="4 5" key="1">
    <citation type="submission" date="2020-10" db="EMBL/GenBank/DDBJ databases">
        <authorList>
            <person name="Peeters C."/>
        </authorList>
    </citation>
    <scope>NUCLEOTIDE SEQUENCE [LARGE SCALE GENOMIC DNA]</scope>
    <source>
        <strain evidence="4 5">LMG 28140</strain>
    </source>
</reference>
<dbReference type="PROSITE" id="PS51085">
    <property type="entry name" value="2FE2S_FER_2"/>
    <property type="match status" value="1"/>
</dbReference>
<proteinExistence type="predicted"/>
<dbReference type="EMBL" id="CAJHCP010000013">
    <property type="protein sequence ID" value="CAD6554036.1"/>
    <property type="molecule type" value="Genomic_DNA"/>
</dbReference>
<evidence type="ECO:0000313" key="5">
    <source>
        <dbReference type="Proteomes" id="UP000598032"/>
    </source>
</evidence>
<keyword evidence="1 4" id="KW-0560">Oxidoreductase</keyword>
<keyword evidence="5" id="KW-1185">Reference proteome</keyword>
<sequence>MANATVTVVLDVDGRRVAVAAGSSVVTAIAIAAGSAGVVTRRSVHGALRGPLCGMGVCQECRVTIDGAPHRLACQTIVETGMAVTTGRDGQ</sequence>
<feature type="transmembrane region" description="Helical" evidence="2">
    <location>
        <begin position="17"/>
        <end position="39"/>
    </location>
</feature>
<evidence type="ECO:0000259" key="3">
    <source>
        <dbReference type="PROSITE" id="PS51085"/>
    </source>
</evidence>
<evidence type="ECO:0000313" key="4">
    <source>
        <dbReference type="EMBL" id="CAD6554036.1"/>
    </source>
</evidence>
<name>A0ABN7I9G8_9BURK</name>
<comment type="caution">
    <text evidence="4">The sequence shown here is derived from an EMBL/GenBank/DDBJ whole genome shotgun (WGS) entry which is preliminary data.</text>
</comment>
<keyword evidence="2" id="KW-0812">Transmembrane</keyword>
<organism evidence="4 5">
    <name type="scientific">Paraburkholderia metrosideri</name>
    <dbReference type="NCBI Taxonomy" id="580937"/>
    <lineage>
        <taxon>Bacteria</taxon>
        <taxon>Pseudomonadati</taxon>
        <taxon>Pseudomonadota</taxon>
        <taxon>Betaproteobacteria</taxon>
        <taxon>Burkholderiales</taxon>
        <taxon>Burkholderiaceae</taxon>
        <taxon>Paraburkholderia</taxon>
    </lineage>
</organism>
<keyword evidence="2" id="KW-0472">Membrane</keyword>
<dbReference type="RefSeq" id="WP_201645345.1">
    <property type="nucleotide sequence ID" value="NZ_CAJHCP010000013.1"/>
</dbReference>